<dbReference type="EC" id="2.7.1.40" evidence="6 17"/>
<evidence type="ECO:0000256" key="8">
    <source>
        <dbReference type="ARBA" id="ARBA00022679"/>
    </source>
</evidence>
<dbReference type="UniPathway" id="UPA00109">
    <property type="reaction ID" value="UER00188"/>
</dbReference>
<keyword evidence="23" id="KW-1185">Reference proteome</keyword>
<feature type="domain" description="Pyruvate kinase barrel" evidence="19">
    <location>
        <begin position="5"/>
        <end position="325"/>
    </location>
</feature>
<evidence type="ECO:0000256" key="13">
    <source>
        <dbReference type="ARBA" id="ARBA00022842"/>
    </source>
</evidence>
<comment type="pathway">
    <text evidence="3 18">Carbohydrate degradation; glycolysis; pyruvate from D-glyceraldehyde 3-phosphate: step 5/5.</text>
</comment>
<dbReference type="Gene3D" id="3.20.20.60">
    <property type="entry name" value="Phosphoenolpyruvate-binding domains"/>
    <property type="match status" value="1"/>
</dbReference>
<dbReference type="InterPro" id="IPR015806">
    <property type="entry name" value="Pyrv_Knase_insert_dom_sf"/>
</dbReference>
<keyword evidence="13 18" id="KW-0460">Magnesium</keyword>
<dbReference type="Pfam" id="PF02887">
    <property type="entry name" value="PK_C"/>
    <property type="match status" value="1"/>
</dbReference>
<protein>
    <recommendedName>
        <fullName evidence="7 17">Pyruvate kinase</fullName>
        <ecNumber evidence="6 17">2.7.1.40</ecNumber>
    </recommendedName>
</protein>
<organism evidence="22 23">
    <name type="scientific">Peptostreptococcus russellii</name>
    <dbReference type="NCBI Taxonomy" id="215200"/>
    <lineage>
        <taxon>Bacteria</taxon>
        <taxon>Bacillati</taxon>
        <taxon>Bacillota</taxon>
        <taxon>Clostridia</taxon>
        <taxon>Peptostreptococcales</taxon>
        <taxon>Peptostreptococcaceae</taxon>
        <taxon>Peptostreptococcus</taxon>
    </lineage>
</organism>
<evidence type="ECO:0000256" key="7">
    <source>
        <dbReference type="ARBA" id="ARBA00018587"/>
    </source>
</evidence>
<evidence type="ECO:0000256" key="5">
    <source>
        <dbReference type="ARBA" id="ARBA00008663"/>
    </source>
</evidence>
<feature type="domain" description="PEP-utilising enzyme mobile" evidence="20">
    <location>
        <begin position="503"/>
        <end position="574"/>
    </location>
</feature>
<comment type="similarity">
    <text evidence="5 18">Belongs to the pyruvate kinase family.</text>
</comment>
<comment type="caution">
    <text evidence="22">The sequence shown here is derived from an EMBL/GenBank/DDBJ whole genome shotgun (WGS) entry which is preliminary data.</text>
</comment>
<dbReference type="Gene3D" id="2.40.33.10">
    <property type="entry name" value="PK beta-barrel domain-like"/>
    <property type="match status" value="1"/>
</dbReference>
<proteinExistence type="inferred from homology"/>
<dbReference type="AlphaFoldDB" id="A0A2P7Q1Z6"/>
<dbReference type="InterPro" id="IPR018209">
    <property type="entry name" value="Pyrv_Knase_AS"/>
</dbReference>
<dbReference type="SUPFAM" id="SSF52935">
    <property type="entry name" value="PK C-terminal domain-like"/>
    <property type="match status" value="1"/>
</dbReference>
<evidence type="ECO:0000256" key="16">
    <source>
        <dbReference type="ARBA" id="ARBA00023317"/>
    </source>
</evidence>
<keyword evidence="10" id="KW-0547">Nucleotide-binding</keyword>
<dbReference type="GO" id="GO:0005524">
    <property type="term" value="F:ATP binding"/>
    <property type="evidence" value="ECO:0007669"/>
    <property type="project" value="UniProtKB-KW"/>
</dbReference>
<sequence>MVKFKKTKIVCTMGPATDSDEILGQLVLNGLNVCRFNFSHGSHEEHKIRMDRTKRIREELNEPIAILLDTKGPEIRTGDFEESIILEEGEKFVITMDDCIGNKERCTVSYKGMVDDVKLGDTILIDDGLVALKIVEIKGNDIITVVENSGKVSSKKGVNLPGVVINLPAVTDKDISDIKFGIEQGIDFIAASFVRKAADVIEIRKILEENNASDIQIISKIENQEGVENINSILQVSDGIMVARGDMGVEIPSEEVPIVQKMIIKKCNEVSKPVITATQMMDSMIRNPRPTRAEVADVANAIYDGTDAIMLSGETAAGKYPIEAVKTMNRIAIRTEETLEYKVEAKYAYNRGITVTDAISHATCTTAMDLEAQAIITCTSSGYTTKMVSKFRPQAPIIAATQSDKVMRKLSLNWGTYPVKSELGENTDEVVKASILATREAGFANSGDTVVVTAGVPVGKTGKTNLIKVSVIADFLGRGIGIGDEAVEGVARVVKPGEDCPEFNEGDILVTIGTDREMVKYMEKASAIVTETGGMTSHAAIAGINLKTPVVVSVENITSKLKSGEKIRVEASSGAITR</sequence>
<evidence type="ECO:0000313" key="22">
    <source>
        <dbReference type="EMBL" id="PSJ31970.1"/>
    </source>
</evidence>
<dbReference type="FunFam" id="3.20.20.60:FF:000001">
    <property type="entry name" value="Pyruvate kinase"/>
    <property type="match status" value="1"/>
</dbReference>
<dbReference type="PANTHER" id="PTHR11817">
    <property type="entry name" value="PYRUVATE KINASE"/>
    <property type="match status" value="1"/>
</dbReference>
<comment type="similarity">
    <text evidence="4">In the C-terminal section; belongs to the PEP-utilizing enzyme family.</text>
</comment>
<evidence type="ECO:0000313" key="23">
    <source>
        <dbReference type="Proteomes" id="UP000241434"/>
    </source>
</evidence>
<comment type="cofactor">
    <cofactor evidence="2">
        <name>K(+)</name>
        <dbReference type="ChEBI" id="CHEBI:29103"/>
    </cofactor>
</comment>
<keyword evidence="12" id="KW-0067">ATP-binding</keyword>
<dbReference type="InterPro" id="IPR040442">
    <property type="entry name" value="Pyrv_kinase-like_dom_sf"/>
</dbReference>
<comment type="cofactor">
    <cofactor evidence="1">
        <name>Mg(2+)</name>
        <dbReference type="ChEBI" id="CHEBI:18420"/>
    </cofactor>
</comment>
<accession>A0A2P7Q1Z6</accession>
<evidence type="ECO:0000256" key="12">
    <source>
        <dbReference type="ARBA" id="ARBA00022840"/>
    </source>
</evidence>
<dbReference type="Gene3D" id="3.40.1380.20">
    <property type="entry name" value="Pyruvate kinase, C-terminal domain"/>
    <property type="match status" value="1"/>
</dbReference>
<name>A0A2P7Q1Z6_9FIRM</name>
<keyword evidence="9" id="KW-0479">Metal-binding</keyword>
<keyword evidence="8 18" id="KW-0808">Transferase</keyword>
<evidence type="ECO:0000256" key="4">
    <source>
        <dbReference type="ARBA" id="ARBA00006237"/>
    </source>
</evidence>
<evidence type="ECO:0000256" key="17">
    <source>
        <dbReference type="NCBIfam" id="TIGR01064"/>
    </source>
</evidence>
<dbReference type="SUPFAM" id="SSF52009">
    <property type="entry name" value="Phosphohistidine domain"/>
    <property type="match status" value="1"/>
</dbReference>
<evidence type="ECO:0000256" key="2">
    <source>
        <dbReference type="ARBA" id="ARBA00001958"/>
    </source>
</evidence>
<comment type="catalytic activity">
    <reaction evidence="18">
        <text>pyruvate + ATP = phosphoenolpyruvate + ADP + H(+)</text>
        <dbReference type="Rhea" id="RHEA:18157"/>
        <dbReference type="ChEBI" id="CHEBI:15361"/>
        <dbReference type="ChEBI" id="CHEBI:15378"/>
        <dbReference type="ChEBI" id="CHEBI:30616"/>
        <dbReference type="ChEBI" id="CHEBI:58702"/>
        <dbReference type="ChEBI" id="CHEBI:456216"/>
        <dbReference type="EC" id="2.7.1.40"/>
    </reaction>
</comment>
<dbReference type="Proteomes" id="UP000241434">
    <property type="component" value="Unassembled WGS sequence"/>
</dbReference>
<dbReference type="EMBL" id="JYGE01000003">
    <property type="protein sequence ID" value="PSJ31970.1"/>
    <property type="molecule type" value="Genomic_DNA"/>
</dbReference>
<dbReference type="GO" id="GO:0016301">
    <property type="term" value="F:kinase activity"/>
    <property type="evidence" value="ECO:0007669"/>
    <property type="project" value="UniProtKB-KW"/>
</dbReference>
<dbReference type="PRINTS" id="PR01050">
    <property type="entry name" value="PYRUVTKNASE"/>
</dbReference>
<evidence type="ECO:0000256" key="15">
    <source>
        <dbReference type="ARBA" id="ARBA00023152"/>
    </source>
</evidence>
<dbReference type="OrthoDB" id="9812123at2"/>
<keyword evidence="16 22" id="KW-0670">Pyruvate</keyword>
<evidence type="ECO:0000256" key="11">
    <source>
        <dbReference type="ARBA" id="ARBA00022777"/>
    </source>
</evidence>
<dbReference type="InterPro" id="IPR008279">
    <property type="entry name" value="PEP-util_enz_mobile_dom"/>
</dbReference>
<dbReference type="PROSITE" id="PS00110">
    <property type="entry name" value="PYRUVATE_KINASE"/>
    <property type="match status" value="1"/>
</dbReference>
<dbReference type="NCBIfam" id="NF004978">
    <property type="entry name" value="PRK06354.1"/>
    <property type="match status" value="1"/>
</dbReference>
<evidence type="ECO:0000256" key="6">
    <source>
        <dbReference type="ARBA" id="ARBA00012142"/>
    </source>
</evidence>
<keyword evidence="15 18" id="KW-0324">Glycolysis</keyword>
<dbReference type="GO" id="GO:0006950">
    <property type="term" value="P:response to stress"/>
    <property type="evidence" value="ECO:0007669"/>
    <property type="project" value="UniProtKB-ARBA"/>
</dbReference>
<dbReference type="FunFam" id="2.40.33.10:FF:000001">
    <property type="entry name" value="Pyruvate kinase"/>
    <property type="match status" value="1"/>
</dbReference>
<dbReference type="SUPFAM" id="SSF51621">
    <property type="entry name" value="Phosphoenolpyruvate/pyruvate domain"/>
    <property type="match status" value="1"/>
</dbReference>
<evidence type="ECO:0000259" key="19">
    <source>
        <dbReference type="Pfam" id="PF00224"/>
    </source>
</evidence>
<dbReference type="InterPro" id="IPR036918">
    <property type="entry name" value="Pyrv_Knase_C_sf"/>
</dbReference>
<dbReference type="Gene3D" id="3.50.30.10">
    <property type="entry name" value="Phosphohistidine domain"/>
    <property type="match status" value="1"/>
</dbReference>
<dbReference type="GO" id="GO:0030955">
    <property type="term" value="F:potassium ion binding"/>
    <property type="evidence" value="ECO:0007669"/>
    <property type="project" value="UniProtKB-UniRule"/>
</dbReference>
<dbReference type="Pfam" id="PF00224">
    <property type="entry name" value="PK"/>
    <property type="match status" value="1"/>
</dbReference>
<reference evidence="22" key="1">
    <citation type="thesis" date="2015" institute="Rutgers" country="The State University of New Jersey, 14 College Farm Rd., New Brunswick, NJ, USA">
        <title>Ammonia toxicity in bacteria and its implications for treatment of and resource recovery from highly nitrogenous organic wastes.</title>
        <authorList>
            <person name="Luther A.K."/>
        </authorList>
    </citation>
    <scope>NUCLEOTIDE SEQUENCE</scope>
    <source>
        <strain evidence="22">RT-10B</strain>
    </source>
</reference>
<keyword evidence="11 18" id="KW-0418">Kinase</keyword>
<dbReference type="Pfam" id="PF00391">
    <property type="entry name" value="PEP-utilizers"/>
    <property type="match status" value="1"/>
</dbReference>
<dbReference type="SUPFAM" id="SSF50800">
    <property type="entry name" value="PK beta-barrel domain-like"/>
    <property type="match status" value="1"/>
</dbReference>
<evidence type="ECO:0000256" key="14">
    <source>
        <dbReference type="ARBA" id="ARBA00022958"/>
    </source>
</evidence>
<evidence type="ECO:0000256" key="3">
    <source>
        <dbReference type="ARBA" id="ARBA00004997"/>
    </source>
</evidence>
<evidence type="ECO:0000256" key="1">
    <source>
        <dbReference type="ARBA" id="ARBA00001946"/>
    </source>
</evidence>
<dbReference type="InterPro" id="IPR036637">
    <property type="entry name" value="Phosphohistidine_dom_sf"/>
</dbReference>
<dbReference type="InterPro" id="IPR015795">
    <property type="entry name" value="Pyrv_Knase_C"/>
</dbReference>
<dbReference type="NCBIfam" id="TIGR01064">
    <property type="entry name" value="pyruv_kin"/>
    <property type="match status" value="1"/>
</dbReference>
<dbReference type="GO" id="GO:0000287">
    <property type="term" value="F:magnesium ion binding"/>
    <property type="evidence" value="ECO:0007669"/>
    <property type="project" value="UniProtKB-UniRule"/>
</dbReference>
<dbReference type="NCBIfam" id="NF004491">
    <property type="entry name" value="PRK05826.1"/>
    <property type="match status" value="1"/>
</dbReference>
<evidence type="ECO:0000259" key="20">
    <source>
        <dbReference type="Pfam" id="PF00391"/>
    </source>
</evidence>
<feature type="domain" description="Pyruvate kinase C-terminal" evidence="21">
    <location>
        <begin position="357"/>
        <end position="469"/>
    </location>
</feature>
<dbReference type="InterPro" id="IPR001697">
    <property type="entry name" value="Pyr_Knase"/>
</dbReference>
<dbReference type="InterPro" id="IPR015813">
    <property type="entry name" value="Pyrv/PenolPyrv_kinase-like_dom"/>
</dbReference>
<dbReference type="GO" id="GO:0004743">
    <property type="term" value="F:pyruvate kinase activity"/>
    <property type="evidence" value="ECO:0007669"/>
    <property type="project" value="UniProtKB-UniRule"/>
</dbReference>
<evidence type="ECO:0000256" key="10">
    <source>
        <dbReference type="ARBA" id="ARBA00022741"/>
    </source>
</evidence>
<evidence type="ECO:0000256" key="9">
    <source>
        <dbReference type="ARBA" id="ARBA00022723"/>
    </source>
</evidence>
<evidence type="ECO:0000259" key="21">
    <source>
        <dbReference type="Pfam" id="PF02887"/>
    </source>
</evidence>
<dbReference type="InterPro" id="IPR011037">
    <property type="entry name" value="Pyrv_Knase-like_insert_dom_sf"/>
</dbReference>
<evidence type="ECO:0000256" key="18">
    <source>
        <dbReference type="RuleBase" id="RU000504"/>
    </source>
</evidence>
<dbReference type="InterPro" id="IPR015793">
    <property type="entry name" value="Pyrv_Knase_brl"/>
</dbReference>
<keyword evidence="14" id="KW-0630">Potassium</keyword>
<gene>
    <name evidence="22" type="ORF">UF10_02425</name>
</gene>